<dbReference type="SUPFAM" id="SSF53850">
    <property type="entry name" value="Periplasmic binding protein-like II"/>
    <property type="match status" value="1"/>
</dbReference>
<dbReference type="AlphaFoldDB" id="A0A4P6F1H5"/>
<accession>A0A4P6F1H5</accession>
<dbReference type="Pfam" id="PF01547">
    <property type="entry name" value="SBP_bac_1"/>
    <property type="match status" value="1"/>
</dbReference>
<keyword evidence="1" id="KW-0732">Signal</keyword>
<evidence type="ECO:0000313" key="2">
    <source>
        <dbReference type="EMBL" id="QAY69076.1"/>
    </source>
</evidence>
<dbReference type="OrthoDB" id="8317736at2"/>
<protein>
    <submittedName>
        <fullName evidence="2">Extracellular solute-binding protein</fullName>
    </submittedName>
</protein>
<dbReference type="RefSeq" id="WP_129186476.1">
    <property type="nucleotide sequence ID" value="NZ_CP035493.1"/>
</dbReference>
<reference evidence="2 3" key="1">
    <citation type="submission" date="2019-01" db="EMBL/GenBank/DDBJ databases">
        <title>Genome sequencing of strain FW10M-9.</title>
        <authorList>
            <person name="Heo J."/>
            <person name="Kim S.-J."/>
            <person name="Kim J.-S."/>
            <person name="Hong S.-B."/>
            <person name="Kwon S.-W."/>
        </authorList>
    </citation>
    <scope>NUCLEOTIDE SEQUENCE [LARGE SCALE GENOMIC DNA]</scope>
    <source>
        <strain evidence="2 3">FW10M-9</strain>
    </source>
</reference>
<dbReference type="KEGG" id="xya:ET471_02635"/>
<dbReference type="InterPro" id="IPR050490">
    <property type="entry name" value="Bact_solute-bd_prot1"/>
</dbReference>
<keyword evidence="3" id="KW-1185">Reference proteome</keyword>
<evidence type="ECO:0000256" key="1">
    <source>
        <dbReference type="SAM" id="SignalP"/>
    </source>
</evidence>
<dbReference type="InterPro" id="IPR006059">
    <property type="entry name" value="SBP"/>
</dbReference>
<dbReference type="EMBL" id="CP035493">
    <property type="protein sequence ID" value="QAY69076.1"/>
    <property type="molecule type" value="Genomic_DNA"/>
</dbReference>
<dbReference type="Gene3D" id="3.40.190.10">
    <property type="entry name" value="Periplasmic binding protein-like II"/>
    <property type="match status" value="2"/>
</dbReference>
<dbReference type="PANTHER" id="PTHR43649">
    <property type="entry name" value="ARABINOSE-BINDING PROTEIN-RELATED"/>
    <property type="match status" value="1"/>
</dbReference>
<evidence type="ECO:0000313" key="3">
    <source>
        <dbReference type="Proteomes" id="UP000292118"/>
    </source>
</evidence>
<dbReference type="PROSITE" id="PS51257">
    <property type="entry name" value="PROKAR_LIPOPROTEIN"/>
    <property type="match status" value="1"/>
</dbReference>
<proteinExistence type="predicted"/>
<dbReference type="PANTHER" id="PTHR43649:SF14">
    <property type="entry name" value="BLR3389 PROTEIN"/>
    <property type="match status" value="1"/>
</dbReference>
<organism evidence="2 3">
    <name type="scientific">Xylanimonas protaetiae</name>
    <dbReference type="NCBI Taxonomy" id="2509457"/>
    <lineage>
        <taxon>Bacteria</taxon>
        <taxon>Bacillati</taxon>
        <taxon>Actinomycetota</taxon>
        <taxon>Actinomycetes</taxon>
        <taxon>Micrococcales</taxon>
        <taxon>Promicromonosporaceae</taxon>
        <taxon>Xylanimonas</taxon>
    </lineage>
</organism>
<feature type="signal peptide" evidence="1">
    <location>
        <begin position="1"/>
        <end position="23"/>
    </location>
</feature>
<sequence length="439" mass="45940">MKTKLRAGGIVALATTVALVAAACGGGADEGAAPDPTETAPAGDAVELTWWHNGTGEPLLSFWREVADDFEAANPHVTVNVEAFQNEQLRDTVLPTAMAGGTGPDVFQSWGGGELARYHDAGQVKDISSFLPEAVKGAAEAFRIGDGIYGMPYTTLPSGFWVNMNLWEQAGLTEADFPETLDDLFDRWQTLKDAGIVPVAVGGGAQWPAAHWWYWTALRSVTPDAMQAAITQGDFTDEGWIQASDLLQTILDQNAFNPGWQATVAQEGAASASGMVVMGQAAMQLMGTWDYGVMGGIYNEAQGLDEDAQDHAKFLRWFPFPQVPGAAGDPAAIMGGVDGFSVHADAPDEAAELLAFIVSTDVQKRYAAMGNIPVDAGATASMPEGPLSDAAAAVASASSVQLWLDTALGDGAFNGAIVAFMSGQGSAQDVVDSLTELFG</sequence>
<gene>
    <name evidence="2" type="ORF">ET471_02635</name>
</gene>
<feature type="chain" id="PRO_5020974556" evidence="1">
    <location>
        <begin position="24"/>
        <end position="439"/>
    </location>
</feature>
<name>A0A4P6F1H5_9MICO</name>
<dbReference type="Proteomes" id="UP000292118">
    <property type="component" value="Chromosome"/>
</dbReference>